<evidence type="ECO:0000313" key="3">
    <source>
        <dbReference type="Proteomes" id="UP001231941"/>
    </source>
</evidence>
<feature type="domain" description="Transcriptional coactivator p15 (PC4) C-terminal" evidence="1">
    <location>
        <begin position="19"/>
        <end position="66"/>
    </location>
</feature>
<dbReference type="InterPro" id="IPR003173">
    <property type="entry name" value="PC4_C"/>
</dbReference>
<evidence type="ECO:0000313" key="2">
    <source>
        <dbReference type="EMBL" id="MDP5276427.1"/>
    </source>
</evidence>
<evidence type="ECO:0000259" key="1">
    <source>
        <dbReference type="Pfam" id="PF02229"/>
    </source>
</evidence>
<dbReference type="Proteomes" id="UP001231941">
    <property type="component" value="Unassembled WGS sequence"/>
</dbReference>
<comment type="caution">
    <text evidence="2">The sequence shown here is derived from an EMBL/GenBank/DDBJ whole genome shotgun (WGS) entry which is preliminary data.</text>
</comment>
<gene>
    <name evidence="2" type="ORF">Q5Y73_20235</name>
</gene>
<dbReference type="EMBL" id="JAVAMP010000014">
    <property type="protein sequence ID" value="MDP5276427.1"/>
    <property type="molecule type" value="Genomic_DNA"/>
</dbReference>
<organism evidence="2 3">
    <name type="scientific">Chengkuizengella axinellae</name>
    <dbReference type="NCBI Taxonomy" id="3064388"/>
    <lineage>
        <taxon>Bacteria</taxon>
        <taxon>Bacillati</taxon>
        <taxon>Bacillota</taxon>
        <taxon>Bacilli</taxon>
        <taxon>Bacillales</taxon>
        <taxon>Paenibacillaceae</taxon>
        <taxon>Chengkuizengella</taxon>
    </lineage>
</organism>
<dbReference type="Pfam" id="PF02229">
    <property type="entry name" value="PC4"/>
    <property type="match status" value="1"/>
</dbReference>
<dbReference type="InterPro" id="IPR017154">
    <property type="entry name" value="PC4-like"/>
</dbReference>
<keyword evidence="3" id="KW-1185">Reference proteome</keyword>
<dbReference type="RefSeq" id="WP_305993731.1">
    <property type="nucleotide sequence ID" value="NZ_JAVAMP010000014.1"/>
</dbReference>
<reference evidence="2 3" key="1">
    <citation type="submission" date="2023-08" db="EMBL/GenBank/DDBJ databases">
        <authorList>
            <person name="Park J.-S."/>
        </authorList>
    </citation>
    <scope>NUCLEOTIDE SEQUENCE [LARGE SCALE GENOMIC DNA]</scope>
    <source>
        <strain evidence="2 3">2205SS18-9</strain>
    </source>
</reference>
<proteinExistence type="predicted"/>
<protein>
    <submittedName>
        <fullName evidence="2">YdbC family protein</fullName>
    </submittedName>
</protein>
<sequence>MPELKYEILKTIAILSESPKGWKKELNLISWNGRDPKYDIRDWSPDHEKMGKGVTLSHEELKELKQLLNEIDF</sequence>
<name>A0ABT9J483_9BACL</name>
<dbReference type="Gene3D" id="2.30.31.70">
    <property type="match status" value="1"/>
</dbReference>
<dbReference type="PIRSF" id="PIRSF037246">
    <property type="entry name" value="UCP037246"/>
    <property type="match status" value="1"/>
</dbReference>
<accession>A0ABT9J483</accession>